<dbReference type="InterPro" id="IPR007235">
    <property type="entry name" value="Glyco_trans_28_C"/>
</dbReference>
<accession>A0A161S476</accession>
<evidence type="ECO:0000313" key="6">
    <source>
        <dbReference type="EMBL" id="VEW14775.1"/>
    </source>
</evidence>
<evidence type="ECO:0000313" key="7">
    <source>
        <dbReference type="Proteomes" id="UP000076612"/>
    </source>
</evidence>
<dbReference type="EMBL" id="NCWY01000001">
    <property type="protein sequence ID" value="PAK97127.1"/>
    <property type="molecule type" value="Genomic_DNA"/>
</dbReference>
<evidence type="ECO:0000256" key="1">
    <source>
        <dbReference type="SAM" id="MobiDB-lite"/>
    </source>
</evidence>
<dbReference type="EMBL" id="CP065682">
    <property type="protein sequence ID" value="QPS34823.1"/>
    <property type="molecule type" value="Genomic_DNA"/>
</dbReference>
<dbReference type="SUPFAM" id="SSF53756">
    <property type="entry name" value="UDP-Glycosyltransferase/glycogen phosphorylase"/>
    <property type="match status" value="1"/>
</dbReference>
<dbReference type="Pfam" id="PF04101">
    <property type="entry name" value="Glyco_tran_28_C"/>
    <property type="match status" value="1"/>
</dbReference>
<proteinExistence type="predicted"/>
<dbReference type="Proteomes" id="UP000076612">
    <property type="component" value="Unassembled WGS sequence"/>
</dbReference>
<dbReference type="EMBL" id="LQQR01000027">
    <property type="protein sequence ID" value="KZE17189.1"/>
    <property type="molecule type" value="Genomic_DNA"/>
</dbReference>
<keyword evidence="6" id="KW-0808">Transferase</keyword>
<dbReference type="Proteomes" id="UP000594979">
    <property type="component" value="Chromosome"/>
</dbReference>
<name>A0A161S476_9MICO</name>
<gene>
    <name evidence="3" type="ORF">AVW13_13945</name>
    <name evidence="4" type="ORF">B8X04_00680</name>
    <name evidence="5" type="ORF">I6G59_05810</name>
    <name evidence="6" type="ORF">NCTC12391_02924</name>
</gene>
<dbReference type="GeneID" id="99774907"/>
<sequence>MIGWYVHHHGHGHLRRMTAVVPHLDDDVVVFSSLPRPQRLPRSRTSDVEWIELEADTPPHGEPADPTAGGHLHWVPTNAPGHRRRMVRIAEAAPRLSGMVVDVSAEVVLLSRLLGVPVTVIAQAGERTDAAHRQAYALADALLVPLPAPQAADDAVYARALPHTVRHAAKTTFVGGISASAPTDDSTEAAGGSTAPTDDSTTPTDGSAEAGEGRRFLLLGSRGGTSLGASTFERLRERSRHDWSAIGLDVQSWTSDVHAALRSSALVLSNAGLGAIADIMAARSPAIFVPQTRPFDEQVANGLLLQALGFPVRDRLEIGEPFDAEVDAVSRCDFPWEAWQTEGAPGRAADVIHRVCASSGGLTHVV</sequence>
<evidence type="ECO:0000313" key="5">
    <source>
        <dbReference type="EMBL" id="QPS34823.1"/>
    </source>
</evidence>
<evidence type="ECO:0000313" key="10">
    <source>
        <dbReference type="Proteomes" id="UP000594979"/>
    </source>
</evidence>
<dbReference type="Proteomes" id="UP000216867">
    <property type="component" value="Unassembled WGS sequence"/>
</dbReference>
<feature type="domain" description="Glycosyl transferase family 28 C-terminal" evidence="2">
    <location>
        <begin position="246"/>
        <end position="305"/>
    </location>
</feature>
<organism evidence="4 8">
    <name type="scientific">Brevibacterium casei</name>
    <dbReference type="NCBI Taxonomy" id="33889"/>
    <lineage>
        <taxon>Bacteria</taxon>
        <taxon>Bacillati</taxon>
        <taxon>Actinomycetota</taxon>
        <taxon>Actinomycetes</taxon>
        <taxon>Micrococcales</taxon>
        <taxon>Brevibacteriaceae</taxon>
        <taxon>Brevibacterium</taxon>
    </lineage>
</organism>
<reference evidence="7" key="1">
    <citation type="submission" date="2016-01" db="EMBL/GenBank/DDBJ databases">
        <title>Draft genome of Chromobacterium sp. F49.</title>
        <authorList>
            <person name="Hong K.W."/>
        </authorList>
    </citation>
    <scope>NUCLEOTIDE SEQUENCE [LARGE SCALE GENOMIC DNA]</scope>
    <source>
        <strain evidence="7">M40</strain>
    </source>
</reference>
<feature type="compositionally biased region" description="Low complexity" evidence="1">
    <location>
        <begin position="191"/>
        <end position="208"/>
    </location>
</feature>
<evidence type="ECO:0000313" key="8">
    <source>
        <dbReference type="Proteomes" id="UP000216867"/>
    </source>
</evidence>
<evidence type="ECO:0000313" key="3">
    <source>
        <dbReference type="EMBL" id="KZE17189.1"/>
    </source>
</evidence>
<reference evidence="3" key="2">
    <citation type="submission" date="2016-01" db="EMBL/GenBank/DDBJ databases">
        <authorList>
            <person name="Hong K.W."/>
        </authorList>
    </citation>
    <scope>NUCLEOTIDE SEQUENCE</scope>
    <source>
        <strain evidence="3">M40</strain>
    </source>
</reference>
<dbReference type="GO" id="GO:0016758">
    <property type="term" value="F:hexosyltransferase activity"/>
    <property type="evidence" value="ECO:0007669"/>
    <property type="project" value="InterPro"/>
</dbReference>
<dbReference type="Gene3D" id="3.40.50.2000">
    <property type="entry name" value="Glycogen Phosphorylase B"/>
    <property type="match status" value="1"/>
</dbReference>
<feature type="region of interest" description="Disordered" evidence="1">
    <location>
        <begin position="176"/>
        <end position="210"/>
    </location>
</feature>
<reference evidence="4 8" key="3">
    <citation type="submission" date="2017-04" db="EMBL/GenBank/DDBJ databases">
        <title>Kefir bacterial isolates.</title>
        <authorList>
            <person name="Kim Y."/>
            <person name="Blasche S."/>
            <person name="Patil K.R."/>
        </authorList>
    </citation>
    <scope>NUCLEOTIDE SEQUENCE [LARGE SCALE GENOMIC DNA]</scope>
    <source>
        <strain evidence="4 8">OG2</strain>
    </source>
</reference>
<protein>
    <submittedName>
        <fullName evidence="6">Undecaprenyldiphospho-muramoylpentapeptide beta-N- acetylglucosaminyltransferase</fullName>
    </submittedName>
</protein>
<reference evidence="5 10" key="5">
    <citation type="submission" date="2020-12" db="EMBL/GenBank/DDBJ databases">
        <title>FDA dAtabase for Regulatory Grade micrObial Sequences (FDA-ARGOS): Supporting development and validation of Infectious Disease Dx tests.</title>
        <authorList>
            <person name="Sproer C."/>
            <person name="Gronow S."/>
            <person name="Severitt S."/>
            <person name="Schroder I."/>
            <person name="Tallon L."/>
            <person name="Sadzewicz L."/>
            <person name="Zhao X."/>
            <person name="Boylan J."/>
            <person name="Ott S."/>
            <person name="Bowen H."/>
            <person name="Vavikolanu K."/>
            <person name="Mehta A."/>
            <person name="Aluvathingal J."/>
            <person name="Nadendla S."/>
            <person name="Lowell S."/>
            <person name="Myers T."/>
            <person name="Yan Y."/>
            <person name="Sichtig H."/>
        </authorList>
    </citation>
    <scope>NUCLEOTIDE SEQUENCE [LARGE SCALE GENOMIC DNA]</scope>
    <source>
        <strain evidence="5 10">FDAARGOS_902</strain>
    </source>
</reference>
<dbReference type="STRING" id="33889.AVW13_13945"/>
<dbReference type="KEGG" id="bcau:I6G59_05810"/>
<evidence type="ECO:0000313" key="4">
    <source>
        <dbReference type="EMBL" id="PAK97127.1"/>
    </source>
</evidence>
<dbReference type="AlphaFoldDB" id="A0A161S476"/>
<reference evidence="6 9" key="4">
    <citation type="submission" date="2019-02" db="EMBL/GenBank/DDBJ databases">
        <authorList>
            <consortium name="Pathogen Informatics"/>
        </authorList>
    </citation>
    <scope>NUCLEOTIDE SEQUENCE [LARGE SCALE GENOMIC DNA]</scope>
    <source>
        <strain evidence="6 9">3012STDY7078520</strain>
    </source>
</reference>
<evidence type="ECO:0000259" key="2">
    <source>
        <dbReference type="Pfam" id="PF04101"/>
    </source>
</evidence>
<dbReference type="EMBL" id="CAACXN010000015">
    <property type="protein sequence ID" value="VEW14775.1"/>
    <property type="molecule type" value="Genomic_DNA"/>
</dbReference>
<dbReference type="RefSeq" id="WP_063250401.1">
    <property type="nucleotide sequence ID" value="NZ_CAACXN010000015.1"/>
</dbReference>
<evidence type="ECO:0000313" key="9">
    <source>
        <dbReference type="Proteomes" id="UP000386281"/>
    </source>
</evidence>
<dbReference type="Proteomes" id="UP000386281">
    <property type="component" value="Unassembled WGS sequence"/>
</dbReference>